<evidence type="ECO:0000313" key="2">
    <source>
        <dbReference type="EMBL" id="ODR89529.1"/>
    </source>
</evidence>
<gene>
    <name evidence="2" type="ORF">A8M32_19580</name>
</gene>
<evidence type="ECO:0000256" key="1">
    <source>
        <dbReference type="SAM" id="MobiDB-lite"/>
    </source>
</evidence>
<feature type="region of interest" description="Disordered" evidence="1">
    <location>
        <begin position="126"/>
        <end position="147"/>
    </location>
</feature>
<accession>A0A1E3V7N3</accession>
<reference evidence="3" key="1">
    <citation type="submission" date="2016-05" db="EMBL/GenBank/DDBJ databases">
        <authorList>
            <person name="Li Y."/>
        </authorList>
    </citation>
    <scope>NUCLEOTIDE SEQUENCE [LARGE SCALE GENOMIC DNA]</scope>
    <source>
        <strain evidence="3">YIC4027</strain>
    </source>
</reference>
<proteinExistence type="predicted"/>
<keyword evidence="3" id="KW-1185">Reference proteome</keyword>
<dbReference type="Proteomes" id="UP000094342">
    <property type="component" value="Unassembled WGS sequence"/>
</dbReference>
<organism evidence="2 3">
    <name type="scientific">Sinorhizobium alkalisoli</name>
    <dbReference type="NCBI Taxonomy" id="1752398"/>
    <lineage>
        <taxon>Bacteria</taxon>
        <taxon>Pseudomonadati</taxon>
        <taxon>Pseudomonadota</taxon>
        <taxon>Alphaproteobacteria</taxon>
        <taxon>Hyphomicrobiales</taxon>
        <taxon>Rhizobiaceae</taxon>
        <taxon>Sinorhizobium/Ensifer group</taxon>
        <taxon>Sinorhizobium</taxon>
    </lineage>
</organism>
<evidence type="ECO:0000313" key="3">
    <source>
        <dbReference type="Proteomes" id="UP000094342"/>
    </source>
</evidence>
<comment type="caution">
    <text evidence="2">The sequence shown here is derived from an EMBL/GenBank/DDBJ whole genome shotgun (WGS) entry which is preliminary data.</text>
</comment>
<name>A0A1E3V7N3_9HYPH</name>
<sequence length="147" mass="16383">MAKAYSVGPIQRNQVDRAFRLIEVAGYELDLTKWREFCATAFARQPISPYAQEIVTVENARGYITGLSIGHVAHDPLYGRLLDVSVFLVISAGDTPGVSDALLEYLMAAARNRRCSFMRIAATEPGSWPDRRGRPQRPDRGTFIPVQ</sequence>
<dbReference type="EMBL" id="LYBW01000061">
    <property type="protein sequence ID" value="ODR89529.1"/>
    <property type="molecule type" value="Genomic_DNA"/>
</dbReference>
<dbReference type="RefSeq" id="WP_069460095.1">
    <property type="nucleotide sequence ID" value="NZ_LYBW01000061.1"/>
</dbReference>
<feature type="compositionally biased region" description="Basic and acidic residues" evidence="1">
    <location>
        <begin position="129"/>
        <end position="140"/>
    </location>
</feature>
<dbReference type="OrthoDB" id="8162290at2"/>
<dbReference type="AlphaFoldDB" id="A0A1E3V7N3"/>
<protein>
    <submittedName>
        <fullName evidence="2">Uncharacterized protein</fullName>
    </submittedName>
</protein>